<feature type="region of interest" description="Disordered" evidence="1">
    <location>
        <begin position="147"/>
        <end position="179"/>
    </location>
</feature>
<reference evidence="2 3" key="1">
    <citation type="journal article" date="2016" name="BMC Genomics">
        <title>Comparative genomics reveals Cyclospora cayetanensis possesses coccidia-like metabolism and invasion components but unique surface antigens.</title>
        <authorList>
            <person name="Liu S."/>
            <person name="Wang L."/>
            <person name="Zheng H."/>
            <person name="Xu Z."/>
            <person name="Roellig D.M."/>
            <person name="Li N."/>
            <person name="Frace M.A."/>
            <person name="Tang K."/>
            <person name="Arrowood M.J."/>
            <person name="Moss D.M."/>
            <person name="Zhang L."/>
            <person name="Feng Y."/>
            <person name="Xiao L."/>
        </authorList>
    </citation>
    <scope>NUCLEOTIDE SEQUENCE [LARGE SCALE GENOMIC DNA]</scope>
    <source>
        <strain evidence="2 3">CHN_HEN01</strain>
    </source>
</reference>
<comment type="caution">
    <text evidence="2">The sequence shown here is derived from an EMBL/GenBank/DDBJ whole genome shotgun (WGS) entry which is preliminary data.</text>
</comment>
<dbReference type="VEuPathDB" id="ToxoDB:cyc_08156"/>
<protein>
    <submittedName>
        <fullName evidence="2">AP2 domain transcription factor ap2iv-1</fullName>
    </submittedName>
</protein>
<feature type="region of interest" description="Disordered" evidence="1">
    <location>
        <begin position="242"/>
        <end position="270"/>
    </location>
</feature>
<name>A0A1D3D8W6_9EIME</name>
<organism evidence="2 3">
    <name type="scientific">Cyclospora cayetanensis</name>
    <dbReference type="NCBI Taxonomy" id="88456"/>
    <lineage>
        <taxon>Eukaryota</taxon>
        <taxon>Sar</taxon>
        <taxon>Alveolata</taxon>
        <taxon>Apicomplexa</taxon>
        <taxon>Conoidasida</taxon>
        <taxon>Coccidia</taxon>
        <taxon>Eucoccidiorida</taxon>
        <taxon>Eimeriorina</taxon>
        <taxon>Eimeriidae</taxon>
        <taxon>Cyclospora</taxon>
    </lineage>
</organism>
<dbReference type="AlphaFoldDB" id="A0A1D3D8W6"/>
<dbReference type="VEuPathDB" id="ToxoDB:LOC34623958"/>
<dbReference type="EMBL" id="JROU02000244">
    <property type="protein sequence ID" value="OEH79901.1"/>
    <property type="molecule type" value="Genomic_DNA"/>
</dbReference>
<dbReference type="Proteomes" id="UP000095192">
    <property type="component" value="Unassembled WGS sequence"/>
</dbReference>
<dbReference type="InParanoid" id="A0A1D3D8W6"/>
<feature type="region of interest" description="Disordered" evidence="1">
    <location>
        <begin position="45"/>
        <end position="66"/>
    </location>
</feature>
<evidence type="ECO:0000256" key="1">
    <source>
        <dbReference type="SAM" id="MobiDB-lite"/>
    </source>
</evidence>
<sequence>MSSSAWRGALCLPRAYLKRYFQGRLSEDSMAAAGPAAAFAPNKHLAGRPSSGLPSDTPMAGAQGPASAATCASAHLRQLPPNGSAPRPFIPRSLIVSAPTATAANESAADTTTASMGSWRLAYALKQQRDFGVKRVVQKRRHQMRIVHPKQEPFLPPPASASGDPPKPPQPLPLSLVNSGPFDRRNPQKNFFVRADLYFRVGLYGFSGAKHRAVRYRKRLEMEWEELQETWKALDEQHKLQEQQRMAKRKTQQHSQNDVHQQREAEGLML</sequence>
<keyword evidence="3" id="KW-1185">Reference proteome</keyword>
<proteinExistence type="predicted"/>
<accession>A0A1D3D8W6</accession>
<gene>
    <name evidence="2" type="ORF">cyc_08156</name>
</gene>
<evidence type="ECO:0000313" key="2">
    <source>
        <dbReference type="EMBL" id="OEH79901.1"/>
    </source>
</evidence>
<feature type="compositionally biased region" description="Pro residues" evidence="1">
    <location>
        <begin position="154"/>
        <end position="172"/>
    </location>
</feature>
<evidence type="ECO:0000313" key="3">
    <source>
        <dbReference type="Proteomes" id="UP000095192"/>
    </source>
</evidence>
<feature type="compositionally biased region" description="Basic and acidic residues" evidence="1">
    <location>
        <begin position="260"/>
        <end position="270"/>
    </location>
</feature>